<proteinExistence type="predicted"/>
<gene>
    <name evidence="2" type="primary">LOC110788485</name>
</gene>
<accession>A0ABM3RIH7</accession>
<reference evidence="2" key="2">
    <citation type="submission" date="2025-08" db="UniProtKB">
        <authorList>
            <consortium name="RefSeq"/>
        </authorList>
    </citation>
    <scope>IDENTIFICATION</scope>
    <source>
        <tissue evidence="2">Leaf</tissue>
    </source>
</reference>
<organism evidence="1 2">
    <name type="scientific">Spinacia oleracea</name>
    <name type="common">Spinach</name>
    <dbReference type="NCBI Taxonomy" id="3562"/>
    <lineage>
        <taxon>Eukaryota</taxon>
        <taxon>Viridiplantae</taxon>
        <taxon>Streptophyta</taxon>
        <taxon>Embryophyta</taxon>
        <taxon>Tracheophyta</taxon>
        <taxon>Spermatophyta</taxon>
        <taxon>Magnoliopsida</taxon>
        <taxon>eudicotyledons</taxon>
        <taxon>Gunneridae</taxon>
        <taxon>Pentapetalae</taxon>
        <taxon>Caryophyllales</taxon>
        <taxon>Chenopodiaceae</taxon>
        <taxon>Chenopodioideae</taxon>
        <taxon>Anserineae</taxon>
        <taxon>Spinacia</taxon>
    </lineage>
</organism>
<protein>
    <submittedName>
        <fullName evidence="2">Uncharacterized protein</fullName>
    </submittedName>
</protein>
<evidence type="ECO:0000313" key="1">
    <source>
        <dbReference type="Proteomes" id="UP000813463"/>
    </source>
</evidence>
<keyword evidence="1" id="KW-1185">Reference proteome</keyword>
<dbReference type="RefSeq" id="XP_056695420.1">
    <property type="nucleotide sequence ID" value="XM_056839442.1"/>
</dbReference>
<reference evidence="1" key="1">
    <citation type="journal article" date="2021" name="Nat. Commun.">
        <title>Genomic analyses provide insights into spinach domestication and the genetic basis of agronomic traits.</title>
        <authorList>
            <person name="Cai X."/>
            <person name="Sun X."/>
            <person name="Xu C."/>
            <person name="Sun H."/>
            <person name="Wang X."/>
            <person name="Ge C."/>
            <person name="Zhang Z."/>
            <person name="Wang Q."/>
            <person name="Fei Z."/>
            <person name="Jiao C."/>
            <person name="Wang Q."/>
        </authorList>
    </citation>
    <scope>NUCLEOTIDE SEQUENCE [LARGE SCALE GENOMIC DNA]</scope>
    <source>
        <strain evidence="1">cv. Varoflay</strain>
    </source>
</reference>
<sequence length="134" mass="15304">MVGAEGEEERGEFIGNLTRVVSFVTQQADIFSLYNPHSLTFISFSSLKFKHNRVSPQPICLKLHFKNRQLDLNFAKTTKILRGIACCMGRVSVLDVRCCIFWCRCMGRVSVLDVGCCIFWCRSFVFPATDLLRI</sequence>
<evidence type="ECO:0000313" key="2">
    <source>
        <dbReference type="RefSeq" id="XP_056695420.1"/>
    </source>
</evidence>
<name>A0ABM3RIH7_SPIOL</name>
<dbReference type="Proteomes" id="UP000813463">
    <property type="component" value="Chromosome 3"/>
</dbReference>
<dbReference type="GeneID" id="110788485"/>